<evidence type="ECO:0000256" key="5">
    <source>
        <dbReference type="ARBA" id="ARBA00023136"/>
    </source>
</evidence>
<keyword evidence="6" id="KW-0675">Receptor</keyword>
<evidence type="ECO:0000256" key="8">
    <source>
        <dbReference type="SAM" id="MobiDB-lite"/>
    </source>
</evidence>
<dbReference type="SUPFAM" id="SSF81321">
    <property type="entry name" value="Family A G protein-coupled receptor-like"/>
    <property type="match status" value="1"/>
</dbReference>
<dbReference type="OrthoDB" id="5564849at2759"/>
<evidence type="ECO:0000256" key="3">
    <source>
        <dbReference type="ARBA" id="ARBA00022989"/>
    </source>
</evidence>
<sequence>MVYRMNLSTASPASVKSNSSEEDYRSRLTWGEDVAIGSYIAVVGLLAIVGNSFVLVVWFKRRRSMKAPELFAVNLAVVDLLIALCCNSFQIAASFNHGWMLGNAGCQGYAFLRTHLGTTNILTIIAHALARYIKVCHTKFSDEVNFTNVRRTLAAVWTTALFWSTAPFYGWGAYSTEPSHISCGLDVDQVSSSAANQSYVFFLVLMFIVAPVAAIAFSYIKIIEKVRGSHRRTFGRGRRVARKAQLERKLTKTAIMVGLGFLMAWTPYAILALWCCFAEPGRSSPLFTAVPALFVRTAGVYNPVIYLLLNDTFRMEAYAITTGTIRKKITRKFSGTVVVLHLDGDDPVVFTSAMRRHRRKSMRKVSRASKEGGTGTGTTTYN</sequence>
<dbReference type="PANTHER" id="PTHR24240">
    <property type="entry name" value="OPSIN"/>
    <property type="match status" value="1"/>
</dbReference>
<evidence type="ECO:0000256" key="1">
    <source>
        <dbReference type="ARBA" id="ARBA00004141"/>
    </source>
</evidence>
<organism evidence="11 12">
    <name type="scientific">Branchiostoma belcheri</name>
    <name type="common">Amphioxus</name>
    <dbReference type="NCBI Taxonomy" id="7741"/>
    <lineage>
        <taxon>Eukaryota</taxon>
        <taxon>Metazoa</taxon>
        <taxon>Chordata</taxon>
        <taxon>Cephalochordata</taxon>
        <taxon>Leptocardii</taxon>
        <taxon>Amphioxiformes</taxon>
        <taxon>Branchiostomatidae</taxon>
        <taxon>Branchiostoma</taxon>
    </lineage>
</organism>
<feature type="transmembrane region" description="Helical" evidence="9">
    <location>
        <begin position="153"/>
        <end position="172"/>
    </location>
</feature>
<evidence type="ECO:0000256" key="7">
    <source>
        <dbReference type="ARBA" id="ARBA00023224"/>
    </source>
</evidence>
<comment type="subcellular location">
    <subcellularLocation>
        <location evidence="1">Membrane</location>
        <topology evidence="1">Multi-pass membrane protein</topology>
    </subcellularLocation>
</comment>
<proteinExistence type="predicted"/>
<dbReference type="PROSITE" id="PS50262">
    <property type="entry name" value="G_PROTEIN_RECEP_F1_2"/>
    <property type="match status" value="1"/>
</dbReference>
<dbReference type="Proteomes" id="UP000515135">
    <property type="component" value="Unplaced"/>
</dbReference>
<evidence type="ECO:0000313" key="12">
    <source>
        <dbReference type="RefSeq" id="XP_019631155.1"/>
    </source>
</evidence>
<keyword evidence="11" id="KW-1185">Reference proteome</keyword>
<keyword evidence="7" id="KW-0807">Transducer</keyword>
<dbReference type="Gene3D" id="1.20.1070.10">
    <property type="entry name" value="Rhodopsin 7-helix transmembrane proteins"/>
    <property type="match status" value="1"/>
</dbReference>
<feature type="transmembrane region" description="Helical" evidence="9">
    <location>
        <begin position="199"/>
        <end position="222"/>
    </location>
</feature>
<evidence type="ECO:0000256" key="4">
    <source>
        <dbReference type="ARBA" id="ARBA00023040"/>
    </source>
</evidence>
<dbReference type="GeneID" id="109475053"/>
<dbReference type="GO" id="GO:0016020">
    <property type="term" value="C:membrane"/>
    <property type="evidence" value="ECO:0007669"/>
    <property type="project" value="UniProtKB-SubCell"/>
</dbReference>
<reference evidence="12" key="1">
    <citation type="submission" date="2025-08" db="UniProtKB">
        <authorList>
            <consortium name="RefSeq"/>
        </authorList>
    </citation>
    <scope>IDENTIFICATION</scope>
    <source>
        <tissue evidence="12">Gonad</tissue>
    </source>
</reference>
<keyword evidence="5 9" id="KW-0472">Membrane</keyword>
<feature type="region of interest" description="Disordered" evidence="8">
    <location>
        <begin position="357"/>
        <end position="382"/>
    </location>
</feature>
<dbReference type="PRINTS" id="PR00237">
    <property type="entry name" value="GPCRRHODOPSN"/>
</dbReference>
<dbReference type="AlphaFoldDB" id="A0A6P4YNV3"/>
<evidence type="ECO:0000256" key="6">
    <source>
        <dbReference type="ARBA" id="ARBA00023170"/>
    </source>
</evidence>
<feature type="transmembrane region" description="Helical" evidence="9">
    <location>
        <begin position="115"/>
        <end position="133"/>
    </location>
</feature>
<dbReference type="GO" id="GO:0004930">
    <property type="term" value="F:G protein-coupled receptor activity"/>
    <property type="evidence" value="ECO:0007669"/>
    <property type="project" value="UniProtKB-KW"/>
</dbReference>
<name>A0A6P4YNV3_BRABE</name>
<keyword evidence="2 9" id="KW-0812">Transmembrane</keyword>
<evidence type="ECO:0000256" key="2">
    <source>
        <dbReference type="ARBA" id="ARBA00022692"/>
    </source>
</evidence>
<feature type="transmembrane region" description="Helical" evidence="9">
    <location>
        <begin position="253"/>
        <end position="274"/>
    </location>
</feature>
<dbReference type="Pfam" id="PF00001">
    <property type="entry name" value="7tm_1"/>
    <property type="match status" value="1"/>
</dbReference>
<accession>A0A6P4YNV3</accession>
<feature type="transmembrane region" description="Helical" evidence="9">
    <location>
        <begin position="36"/>
        <end position="59"/>
    </location>
</feature>
<evidence type="ECO:0000256" key="9">
    <source>
        <dbReference type="SAM" id="Phobius"/>
    </source>
</evidence>
<dbReference type="InterPro" id="IPR000276">
    <property type="entry name" value="GPCR_Rhodpsn"/>
</dbReference>
<feature type="compositionally biased region" description="Basic residues" evidence="8">
    <location>
        <begin position="357"/>
        <end position="367"/>
    </location>
</feature>
<evidence type="ECO:0000259" key="10">
    <source>
        <dbReference type="PROSITE" id="PS50262"/>
    </source>
</evidence>
<evidence type="ECO:0000313" key="11">
    <source>
        <dbReference type="Proteomes" id="UP000515135"/>
    </source>
</evidence>
<feature type="transmembrane region" description="Helical" evidence="9">
    <location>
        <begin position="286"/>
        <end position="309"/>
    </location>
</feature>
<keyword evidence="4" id="KW-0297">G-protein coupled receptor</keyword>
<gene>
    <name evidence="12" type="primary">LOC109475053</name>
</gene>
<dbReference type="InterPro" id="IPR050125">
    <property type="entry name" value="GPCR_opsins"/>
</dbReference>
<feature type="domain" description="G-protein coupled receptors family 1 profile" evidence="10">
    <location>
        <begin position="50"/>
        <end position="306"/>
    </location>
</feature>
<dbReference type="RefSeq" id="XP_019631155.1">
    <property type="nucleotide sequence ID" value="XM_019775596.1"/>
</dbReference>
<feature type="transmembrane region" description="Helical" evidence="9">
    <location>
        <begin position="71"/>
        <end position="95"/>
    </location>
</feature>
<dbReference type="KEGG" id="bbel:109475053"/>
<keyword evidence="3 9" id="KW-1133">Transmembrane helix</keyword>
<protein>
    <submittedName>
        <fullName evidence="12">Opsin-5-like</fullName>
    </submittedName>
</protein>
<dbReference type="InterPro" id="IPR017452">
    <property type="entry name" value="GPCR_Rhodpsn_7TM"/>
</dbReference>